<proteinExistence type="predicted"/>
<accession>A0A101JE04</accession>
<dbReference type="CDD" id="cd02440">
    <property type="entry name" value="AdoMet_MTases"/>
    <property type="match status" value="1"/>
</dbReference>
<keyword evidence="2" id="KW-0808">Transferase</keyword>
<keyword evidence="3" id="KW-1185">Reference proteome</keyword>
<comment type="caution">
    <text evidence="2">The sequence shown here is derived from an EMBL/GenBank/DDBJ whole genome shotgun (WGS) entry which is preliminary data.</text>
</comment>
<dbReference type="EMBL" id="LLZG01000373">
    <property type="protein sequence ID" value="KUL25098.1"/>
    <property type="molecule type" value="Genomic_DNA"/>
</dbReference>
<protein>
    <submittedName>
        <fullName evidence="2">Methyltransferase</fullName>
    </submittedName>
</protein>
<dbReference type="RefSeq" id="WP_062710405.1">
    <property type="nucleotide sequence ID" value="NZ_LLZG01000373.1"/>
</dbReference>
<name>A0A101JE04_9ACTN</name>
<evidence type="ECO:0000259" key="1">
    <source>
        <dbReference type="Pfam" id="PF13649"/>
    </source>
</evidence>
<dbReference type="OrthoDB" id="495703at2"/>
<dbReference type="AlphaFoldDB" id="A0A101JE04"/>
<dbReference type="SUPFAM" id="SSF53335">
    <property type="entry name" value="S-adenosyl-L-methionine-dependent methyltransferases"/>
    <property type="match status" value="1"/>
</dbReference>
<organism evidence="2 3">
    <name type="scientific">Streptomyces regalis</name>
    <dbReference type="NCBI Taxonomy" id="68262"/>
    <lineage>
        <taxon>Bacteria</taxon>
        <taxon>Bacillati</taxon>
        <taxon>Actinomycetota</taxon>
        <taxon>Actinomycetes</taxon>
        <taxon>Kitasatosporales</taxon>
        <taxon>Streptomycetaceae</taxon>
        <taxon>Streptomyces</taxon>
    </lineage>
</organism>
<dbReference type="GO" id="GO:0008168">
    <property type="term" value="F:methyltransferase activity"/>
    <property type="evidence" value="ECO:0007669"/>
    <property type="project" value="UniProtKB-KW"/>
</dbReference>
<feature type="domain" description="Methyltransferase" evidence="1">
    <location>
        <begin position="54"/>
        <end position="147"/>
    </location>
</feature>
<evidence type="ECO:0000313" key="2">
    <source>
        <dbReference type="EMBL" id="KUL25098.1"/>
    </source>
</evidence>
<reference evidence="3" key="1">
    <citation type="submission" date="2015-10" db="EMBL/GenBank/DDBJ databases">
        <authorList>
            <person name="Ju K.-S."/>
            <person name="Doroghazi J.R."/>
            <person name="Metcalf W.W."/>
        </authorList>
    </citation>
    <scope>NUCLEOTIDE SEQUENCE [LARGE SCALE GENOMIC DNA]</scope>
    <source>
        <strain evidence="3">NRRL 3151</strain>
    </source>
</reference>
<dbReference type="Gene3D" id="3.40.50.150">
    <property type="entry name" value="Vaccinia Virus protein VP39"/>
    <property type="match status" value="1"/>
</dbReference>
<keyword evidence="2" id="KW-0489">Methyltransferase</keyword>
<gene>
    <name evidence="2" type="ORF">ADL12_35890</name>
</gene>
<dbReference type="Pfam" id="PF13649">
    <property type="entry name" value="Methyltransf_25"/>
    <property type="match status" value="1"/>
</dbReference>
<evidence type="ECO:0000313" key="3">
    <source>
        <dbReference type="Proteomes" id="UP000053923"/>
    </source>
</evidence>
<sequence length="241" mass="25789">MSVTSRYREAWDGFWSEAPDEQGAVFWDAEPALTAGRHLPLFEAHLADPGLPMVDLGCGNGTQTRFLADRFRRVLGADLSAAALDHARQADPAGQAAYRLFDAVEKTEAETLHAELGDANIYMRGVLHQAEPDDRQPMVNGIATLVGERGRAFLVELSESAKPVLMGLAQNPAGPPPKLAPIFRHGIAPGEVADDAVPEYLRAAGLTVLASGELPLVTTEYGPDGTRIELPSTWVVAGRTA</sequence>
<dbReference type="InterPro" id="IPR029063">
    <property type="entry name" value="SAM-dependent_MTases_sf"/>
</dbReference>
<dbReference type="GO" id="GO:0032259">
    <property type="term" value="P:methylation"/>
    <property type="evidence" value="ECO:0007669"/>
    <property type="project" value="UniProtKB-KW"/>
</dbReference>
<dbReference type="Proteomes" id="UP000053923">
    <property type="component" value="Unassembled WGS sequence"/>
</dbReference>
<dbReference type="InterPro" id="IPR041698">
    <property type="entry name" value="Methyltransf_25"/>
</dbReference>